<dbReference type="InterPro" id="IPR021955">
    <property type="entry name" value="DUF3572"/>
</dbReference>
<name>A0A316G5H7_9RHOB</name>
<evidence type="ECO:0000313" key="1">
    <source>
        <dbReference type="EMBL" id="PWK55030.1"/>
    </source>
</evidence>
<sequence length="95" mass="10350">MTPLSRDSAELLAIEALSWLVGNDDLLPTFLGATGATEADLRERARDADFLASVLDFLLMDDAWISAFCQSADYKPDFPMRARAALPGGAEVNWT</sequence>
<reference evidence="1 2" key="1">
    <citation type="submission" date="2018-05" db="EMBL/GenBank/DDBJ databases">
        <title>Genomic Encyclopedia of Type Strains, Phase IV (KMG-IV): sequencing the most valuable type-strain genomes for metagenomic binning, comparative biology and taxonomic classification.</title>
        <authorList>
            <person name="Goeker M."/>
        </authorList>
    </citation>
    <scope>NUCLEOTIDE SEQUENCE [LARGE SCALE GENOMIC DNA]</scope>
    <source>
        <strain evidence="1 2">DSM 103371</strain>
    </source>
</reference>
<dbReference type="KEGG" id="salo:EF888_19710"/>
<accession>A0A316G5H7</accession>
<dbReference type="AlphaFoldDB" id="A0A316G5H7"/>
<proteinExistence type="predicted"/>
<dbReference type="RefSeq" id="WP_109760500.1">
    <property type="nucleotide sequence ID" value="NZ_CP034588.1"/>
</dbReference>
<dbReference type="Proteomes" id="UP000245390">
    <property type="component" value="Unassembled WGS sequence"/>
</dbReference>
<keyword evidence="2" id="KW-1185">Reference proteome</keyword>
<dbReference type="EMBL" id="QGGV01000009">
    <property type="protein sequence ID" value="PWK55030.1"/>
    <property type="molecule type" value="Genomic_DNA"/>
</dbReference>
<comment type="caution">
    <text evidence="1">The sequence shown here is derived from an EMBL/GenBank/DDBJ whole genome shotgun (WGS) entry which is preliminary data.</text>
</comment>
<dbReference type="OrthoDB" id="7356934at2"/>
<dbReference type="Pfam" id="PF12096">
    <property type="entry name" value="DUF3572"/>
    <property type="match status" value="1"/>
</dbReference>
<gene>
    <name evidence="1" type="ORF">C8D95_109117</name>
</gene>
<evidence type="ECO:0000313" key="2">
    <source>
        <dbReference type="Proteomes" id="UP000245390"/>
    </source>
</evidence>
<organism evidence="1 2">
    <name type="scientific">Silicimonas algicola</name>
    <dbReference type="NCBI Taxonomy" id="1826607"/>
    <lineage>
        <taxon>Bacteria</taxon>
        <taxon>Pseudomonadati</taxon>
        <taxon>Pseudomonadota</taxon>
        <taxon>Alphaproteobacteria</taxon>
        <taxon>Rhodobacterales</taxon>
        <taxon>Paracoccaceae</taxon>
    </lineage>
</organism>
<protein>
    <submittedName>
        <fullName evidence="1">Uncharacterized protein DUF3572</fullName>
    </submittedName>
</protein>